<keyword evidence="3" id="KW-1185">Reference proteome</keyword>
<evidence type="ECO:0000313" key="3">
    <source>
        <dbReference type="Proteomes" id="UP000008641"/>
    </source>
</evidence>
<dbReference type="KEGG" id="wvi:Weevi_1985"/>
<dbReference type="GO" id="GO:0008270">
    <property type="term" value="F:zinc ion binding"/>
    <property type="evidence" value="ECO:0007669"/>
    <property type="project" value="TreeGrafter"/>
</dbReference>
<dbReference type="AlphaFoldDB" id="F0P1E7"/>
<dbReference type="PANTHER" id="PTHR33202:SF7">
    <property type="entry name" value="FERRIC UPTAKE REGULATION PROTEIN"/>
    <property type="match status" value="1"/>
</dbReference>
<organism evidence="2 3">
    <name type="scientific">Weeksella virosa (strain ATCC 43766 / DSM 16922 / JCM 21250 / CCUG 30538 / CDC 9751 / IAM 14551 / NBRC 16016 / NCTC 11634 / CL345/78)</name>
    <dbReference type="NCBI Taxonomy" id="865938"/>
    <lineage>
        <taxon>Bacteria</taxon>
        <taxon>Pseudomonadati</taxon>
        <taxon>Bacteroidota</taxon>
        <taxon>Flavobacteriia</taxon>
        <taxon>Flavobacteriales</taxon>
        <taxon>Weeksellaceae</taxon>
        <taxon>Weeksella</taxon>
    </lineage>
</organism>
<dbReference type="OrthoDB" id="594893at2"/>
<sequence>MIKRRNTPQKKIILSLFRQETDCLCLEEIEQRLVSKLDRVTIYRIVNRFCEDGLMHKISGKNGISHFALSKKNQTEHYHFQCDKCQKMICLEESIPACLPQNFIQTKTNCVIIGICPKCQT</sequence>
<reference evidence="3" key="2">
    <citation type="journal article" date="2011" name="Stand. Genomic Sci.">
        <title>Complete genome sequence of Weeksella virosa type strain (9751T).</title>
        <authorList>
            <person name="Lang E."/>
            <person name="Teshima H."/>
            <person name="Lucas S."/>
            <person name="Lapidus A."/>
            <person name="Hammon N."/>
            <person name="Deshpande S."/>
            <person name="Nolan M."/>
            <person name="Cheng J."/>
            <person name="Pitluck S."/>
            <person name="Liolios K."/>
            <person name="Pagani I."/>
            <person name="Mikhailova N."/>
            <person name="Ivanova N."/>
            <person name="Mavromatis K."/>
            <person name="Pati A."/>
            <person name="Tapia R."/>
            <person name="Han C."/>
            <person name="Goodwin L."/>
            <person name="Chen A."/>
            <person name="Palaniappan K."/>
            <person name="Land M."/>
            <person name="Hauser L."/>
            <person name="Chang Y."/>
            <person name="Jeffries C."/>
            <person name="Brambilla E."/>
            <person name="Kopitz M."/>
            <person name="Rohde M."/>
            <person name="Goker M."/>
            <person name="Tindall B."/>
            <person name="Detter J."/>
            <person name="Woyke T."/>
            <person name="Bristow J."/>
            <person name="Eisen J."/>
            <person name="Markowitz V."/>
            <person name="Hugenholtz P."/>
            <person name="Klenk H."/>
            <person name="Kyrpides N."/>
        </authorList>
    </citation>
    <scope>NUCLEOTIDE SEQUENCE [LARGE SCALE GENOMIC DNA]</scope>
    <source>
        <strain evidence="3">ATCC 43766 / DSM 16922 / JCM 21250 / NBRC 16016 / NCTC 11634 / CL345/78</strain>
    </source>
</reference>
<dbReference type="RefSeq" id="WP_013599049.1">
    <property type="nucleotide sequence ID" value="NC_015144.1"/>
</dbReference>
<gene>
    <name evidence="2" type="ordered locus">Weevi_1985</name>
</gene>
<dbReference type="GO" id="GO:0003700">
    <property type="term" value="F:DNA-binding transcription factor activity"/>
    <property type="evidence" value="ECO:0007669"/>
    <property type="project" value="InterPro"/>
</dbReference>
<name>F0P1E7_WEEVC</name>
<feature type="binding site" evidence="1">
    <location>
        <position position="119"/>
    </location>
    <ligand>
        <name>Zn(2+)</name>
        <dbReference type="ChEBI" id="CHEBI:29105"/>
    </ligand>
</feature>
<dbReference type="PANTHER" id="PTHR33202">
    <property type="entry name" value="ZINC UPTAKE REGULATION PROTEIN"/>
    <property type="match status" value="1"/>
</dbReference>
<dbReference type="Pfam" id="PF01475">
    <property type="entry name" value="FUR"/>
    <property type="match status" value="1"/>
</dbReference>
<dbReference type="SUPFAM" id="SSF46785">
    <property type="entry name" value="Winged helix' DNA-binding domain"/>
    <property type="match status" value="1"/>
</dbReference>
<feature type="binding site" evidence="1">
    <location>
        <position position="82"/>
    </location>
    <ligand>
        <name>Zn(2+)</name>
        <dbReference type="ChEBI" id="CHEBI:29105"/>
    </ligand>
</feature>
<dbReference type="GO" id="GO:0045892">
    <property type="term" value="P:negative regulation of DNA-templated transcription"/>
    <property type="evidence" value="ECO:0007669"/>
    <property type="project" value="TreeGrafter"/>
</dbReference>
<evidence type="ECO:0000313" key="2">
    <source>
        <dbReference type="EMBL" id="ADX68661.1"/>
    </source>
</evidence>
<dbReference type="InterPro" id="IPR036388">
    <property type="entry name" value="WH-like_DNA-bd_sf"/>
</dbReference>
<dbReference type="GO" id="GO:1900376">
    <property type="term" value="P:regulation of secondary metabolite biosynthetic process"/>
    <property type="evidence" value="ECO:0007669"/>
    <property type="project" value="TreeGrafter"/>
</dbReference>
<comment type="cofactor">
    <cofactor evidence="1">
        <name>Zn(2+)</name>
        <dbReference type="ChEBI" id="CHEBI:29105"/>
    </cofactor>
    <text evidence="1">Binds 1 zinc ion per subunit.</text>
</comment>
<feature type="binding site" evidence="1">
    <location>
        <position position="85"/>
    </location>
    <ligand>
        <name>Zn(2+)</name>
        <dbReference type="ChEBI" id="CHEBI:29105"/>
    </ligand>
</feature>
<accession>F0P1E7</accession>
<dbReference type="HOGENOM" id="CLU_096072_6_1_10"/>
<protein>
    <submittedName>
        <fullName evidence="2">Transcription regulator</fullName>
    </submittedName>
</protein>
<keyword evidence="1" id="KW-0862">Zinc</keyword>
<dbReference type="eggNOG" id="COG0735">
    <property type="taxonomic scope" value="Bacteria"/>
</dbReference>
<dbReference type="Proteomes" id="UP000008641">
    <property type="component" value="Chromosome"/>
</dbReference>
<feature type="binding site" evidence="1">
    <location>
        <position position="116"/>
    </location>
    <ligand>
        <name>Zn(2+)</name>
        <dbReference type="ChEBI" id="CHEBI:29105"/>
    </ligand>
</feature>
<proteinExistence type="predicted"/>
<dbReference type="InterPro" id="IPR036390">
    <property type="entry name" value="WH_DNA-bd_sf"/>
</dbReference>
<keyword evidence="1" id="KW-0479">Metal-binding</keyword>
<dbReference type="EMBL" id="CP002455">
    <property type="protein sequence ID" value="ADX68661.1"/>
    <property type="molecule type" value="Genomic_DNA"/>
</dbReference>
<evidence type="ECO:0000256" key="1">
    <source>
        <dbReference type="PIRSR" id="PIRSR602481-1"/>
    </source>
</evidence>
<dbReference type="GO" id="GO:0000976">
    <property type="term" value="F:transcription cis-regulatory region binding"/>
    <property type="evidence" value="ECO:0007669"/>
    <property type="project" value="TreeGrafter"/>
</dbReference>
<dbReference type="InterPro" id="IPR002481">
    <property type="entry name" value="FUR"/>
</dbReference>
<reference evidence="2 3" key="1">
    <citation type="journal article" date="2011" name="Stand. Genomic Sci.">
        <title>Complete genome sequence of Weeksella virosa type strain (9751).</title>
        <authorList>
            <person name="Lang E."/>
            <person name="Teshima H."/>
            <person name="Lucas S."/>
            <person name="Lapidus A."/>
            <person name="Hammon N."/>
            <person name="Deshpande S."/>
            <person name="Nolan M."/>
            <person name="Cheng J.F."/>
            <person name="Pitluck S."/>
            <person name="Liolios K."/>
            <person name="Pagani I."/>
            <person name="Mikhailova N."/>
            <person name="Ivanova N."/>
            <person name="Mavromatis K."/>
            <person name="Pati A."/>
            <person name="Tapia R."/>
            <person name="Han C."/>
            <person name="Goodwin L."/>
            <person name="Chen A."/>
            <person name="Palaniappan K."/>
            <person name="Land M."/>
            <person name="Hauser L."/>
            <person name="Chang Y.J."/>
            <person name="Jeffries C.D."/>
            <person name="Brambilla E.M."/>
            <person name="Kopitz M."/>
            <person name="Rohde M."/>
            <person name="Goker M."/>
            <person name="Tindall B.J."/>
            <person name="Detter J.C."/>
            <person name="Woyke T."/>
            <person name="Bristow J."/>
            <person name="Eisen J.A."/>
            <person name="Markowitz V."/>
            <person name="Hugenholtz P."/>
            <person name="Klenk H.P."/>
            <person name="Kyrpides N.C."/>
        </authorList>
    </citation>
    <scope>NUCLEOTIDE SEQUENCE [LARGE SCALE GENOMIC DNA]</scope>
    <source>
        <strain evidence="3">ATCC 43766 / DSM 16922 / JCM 21250 / NBRC 16016 / NCTC 11634 / CL345/78</strain>
    </source>
</reference>
<dbReference type="Gene3D" id="1.10.10.10">
    <property type="entry name" value="Winged helix-like DNA-binding domain superfamily/Winged helix DNA-binding domain"/>
    <property type="match status" value="1"/>
</dbReference>
<dbReference type="STRING" id="865938.Weevi_1985"/>